<keyword evidence="1" id="KW-1133">Transmembrane helix</keyword>
<organism evidence="2 3">
    <name type="scientific">Halorutilus salinus</name>
    <dbReference type="NCBI Taxonomy" id="2487751"/>
    <lineage>
        <taxon>Archaea</taxon>
        <taxon>Methanobacteriati</taxon>
        <taxon>Methanobacteriota</taxon>
        <taxon>Stenosarchaea group</taxon>
        <taxon>Halobacteria</taxon>
        <taxon>Halorutilales</taxon>
        <taxon>Halorutilaceae</taxon>
        <taxon>Halorutilus</taxon>
    </lineage>
</organism>
<accession>A0A9Q4C3U7</accession>
<name>A0A9Q4C3U7_9EURY</name>
<reference evidence="2" key="1">
    <citation type="submission" date="2022-09" db="EMBL/GenBank/DDBJ databases">
        <title>Haloadaptaus new haloarchaeum isolated from saline soil.</title>
        <authorList>
            <person name="Duran-Viseras A."/>
            <person name="Sanchez-Porro C."/>
            <person name="Ventosa A."/>
        </authorList>
    </citation>
    <scope>NUCLEOTIDE SEQUENCE</scope>
    <source>
        <strain evidence="2">F3-133</strain>
    </source>
</reference>
<comment type="caution">
    <text evidence="2">The sequence shown here is derived from an EMBL/GenBank/DDBJ whole genome shotgun (WGS) entry which is preliminary data.</text>
</comment>
<evidence type="ECO:0000313" key="3">
    <source>
        <dbReference type="Proteomes" id="UP001149411"/>
    </source>
</evidence>
<keyword evidence="1" id="KW-0472">Membrane</keyword>
<keyword evidence="3" id="KW-1185">Reference proteome</keyword>
<evidence type="ECO:0000313" key="2">
    <source>
        <dbReference type="EMBL" id="MCX2818474.1"/>
    </source>
</evidence>
<dbReference type="RefSeq" id="WP_266086318.1">
    <property type="nucleotide sequence ID" value="NZ_RKLV01000003.1"/>
</dbReference>
<dbReference type="AlphaFoldDB" id="A0A9Q4C3U7"/>
<feature type="transmembrane region" description="Helical" evidence="1">
    <location>
        <begin position="31"/>
        <end position="61"/>
    </location>
</feature>
<dbReference type="EMBL" id="RKLV01000003">
    <property type="protein sequence ID" value="MCX2818474.1"/>
    <property type="molecule type" value="Genomic_DNA"/>
</dbReference>
<keyword evidence="1" id="KW-0812">Transmembrane</keyword>
<proteinExistence type="predicted"/>
<sequence length="296" mass="30645">MTDKEKEKVEYTRPKDEGEVDKRRFAGIMGLAGTAMAVALVTFFSIGMVGAAMGVGIGGFVANFEEVSYDGGNAQIYPVIGSSAACDNAPQLQASLAGSGNDAAELIGGVEFFKDLPLPEAATFNEDDFARITIIGNGTDGIQVEDLNLRLSALETEELSLDSADIQEFGPGSYSDSSNDTTADGSYVLPETSGNITDADSGVQSTAEFGIEADSFNLPQGGTAAVHQVSLGSITLDEVNIAVQILNESEDTENGPVTRVVNPTERSCDGLADASTSSNFTNVNNATGGLSLADPS</sequence>
<protein>
    <submittedName>
        <fullName evidence="2">Uncharacterized protein</fullName>
    </submittedName>
</protein>
<gene>
    <name evidence="2" type="ORF">EGH25_03785</name>
</gene>
<dbReference type="Proteomes" id="UP001149411">
    <property type="component" value="Unassembled WGS sequence"/>
</dbReference>
<evidence type="ECO:0000256" key="1">
    <source>
        <dbReference type="SAM" id="Phobius"/>
    </source>
</evidence>